<dbReference type="EMBL" id="JAZHXJ010002148">
    <property type="protein sequence ID" value="KAL1840858.1"/>
    <property type="molecule type" value="Genomic_DNA"/>
</dbReference>
<evidence type="ECO:0000313" key="2">
    <source>
        <dbReference type="EMBL" id="KAL1840858.1"/>
    </source>
</evidence>
<feature type="region of interest" description="Disordered" evidence="1">
    <location>
        <begin position="240"/>
        <end position="330"/>
    </location>
</feature>
<gene>
    <name evidence="2" type="ORF">VTK73DRAFT_3646</name>
</gene>
<accession>A0ABR3VHQ0</accession>
<evidence type="ECO:0000256" key="1">
    <source>
        <dbReference type="SAM" id="MobiDB-lite"/>
    </source>
</evidence>
<name>A0ABR3VHQ0_9PEZI</name>
<feature type="compositionally biased region" description="Polar residues" evidence="1">
    <location>
        <begin position="1"/>
        <end position="13"/>
    </location>
</feature>
<organism evidence="2 3">
    <name type="scientific">Phialemonium thermophilum</name>
    <dbReference type="NCBI Taxonomy" id="223376"/>
    <lineage>
        <taxon>Eukaryota</taxon>
        <taxon>Fungi</taxon>
        <taxon>Dikarya</taxon>
        <taxon>Ascomycota</taxon>
        <taxon>Pezizomycotina</taxon>
        <taxon>Sordariomycetes</taxon>
        <taxon>Sordariomycetidae</taxon>
        <taxon>Cephalothecales</taxon>
        <taxon>Cephalothecaceae</taxon>
        <taxon>Phialemonium</taxon>
    </lineage>
</organism>
<feature type="region of interest" description="Disordered" evidence="1">
    <location>
        <begin position="1"/>
        <end position="30"/>
    </location>
</feature>
<reference evidence="2 3" key="1">
    <citation type="journal article" date="2024" name="Commun. Biol.">
        <title>Comparative genomic analysis of thermophilic fungi reveals convergent evolutionary adaptations and gene losses.</title>
        <authorList>
            <person name="Steindorff A.S."/>
            <person name="Aguilar-Pontes M.V."/>
            <person name="Robinson A.J."/>
            <person name="Andreopoulos B."/>
            <person name="LaButti K."/>
            <person name="Kuo A."/>
            <person name="Mondo S."/>
            <person name="Riley R."/>
            <person name="Otillar R."/>
            <person name="Haridas S."/>
            <person name="Lipzen A."/>
            <person name="Grimwood J."/>
            <person name="Schmutz J."/>
            <person name="Clum A."/>
            <person name="Reid I.D."/>
            <person name="Moisan M.C."/>
            <person name="Butler G."/>
            <person name="Nguyen T.T.M."/>
            <person name="Dewar K."/>
            <person name="Conant G."/>
            <person name="Drula E."/>
            <person name="Henrissat B."/>
            <person name="Hansel C."/>
            <person name="Singer S."/>
            <person name="Hutchinson M.I."/>
            <person name="de Vries R.P."/>
            <person name="Natvig D.O."/>
            <person name="Powell A.J."/>
            <person name="Tsang A."/>
            <person name="Grigoriev I.V."/>
        </authorList>
    </citation>
    <scope>NUCLEOTIDE SEQUENCE [LARGE SCALE GENOMIC DNA]</scope>
    <source>
        <strain evidence="2 3">ATCC 24622</strain>
    </source>
</reference>
<keyword evidence="3" id="KW-1185">Reference proteome</keyword>
<protein>
    <submittedName>
        <fullName evidence="2">Uncharacterized protein</fullName>
    </submittedName>
</protein>
<proteinExistence type="predicted"/>
<feature type="region of interest" description="Disordered" evidence="1">
    <location>
        <begin position="189"/>
        <end position="219"/>
    </location>
</feature>
<sequence>MYNGNKQVQTGEAGSSPPCHPSQRVPLPNPGRRLLVHVAERPVHRAQQVADLVRLLGHDAQVHGVVERLGPPAAHHAGAPLHLHHAVGVVLRLPDGPHAVDHGVVQPEGRLVGRDVEVAARVARHGEVADAVDAGAALHLVLERQDLRVPRDLLDDVRRLAVPRRQVVGDVAPDAPRVRAVPVGLRIPGGGRVGDGRHGSQIDGHAVGGSETSRLLGLPRRGSTIRDSWLTGFLLGHRRNSRMKEKEEEKKKKKREKEKKEKKKETKEKEKKKDVLLEGTRRDAPAAVARRLGGSESHAHTHPPTGARCGHLGTVPSQASIASVEDRRRERIVCPSAVVPVLAR</sequence>
<comment type="caution">
    <text evidence="2">The sequence shown here is derived from an EMBL/GenBank/DDBJ whole genome shotgun (WGS) entry which is preliminary data.</text>
</comment>
<evidence type="ECO:0000313" key="3">
    <source>
        <dbReference type="Proteomes" id="UP001586593"/>
    </source>
</evidence>
<feature type="compositionally biased region" description="Basic and acidic residues" evidence="1">
    <location>
        <begin position="263"/>
        <end position="284"/>
    </location>
</feature>
<dbReference type="Proteomes" id="UP001586593">
    <property type="component" value="Unassembled WGS sequence"/>
</dbReference>
<feature type="compositionally biased region" description="Basic residues" evidence="1">
    <location>
        <begin position="251"/>
        <end position="262"/>
    </location>
</feature>